<dbReference type="NCBIfam" id="TIGR00593">
    <property type="entry name" value="pola"/>
    <property type="match status" value="1"/>
</dbReference>
<dbReference type="PROSITE" id="PS00447">
    <property type="entry name" value="DNA_POLYMERASE_A"/>
    <property type="match status" value="1"/>
</dbReference>
<keyword evidence="13 16" id="KW-0234">DNA repair</keyword>
<dbReference type="SUPFAM" id="SSF47807">
    <property type="entry name" value="5' to 3' exonuclease, C-terminal subdomain"/>
    <property type="match status" value="1"/>
</dbReference>
<dbReference type="Pfam" id="PF00476">
    <property type="entry name" value="DNA_pol_A"/>
    <property type="match status" value="1"/>
</dbReference>
<name>A0A8E6EUW5_9BACT</name>
<evidence type="ECO:0000313" key="20">
    <source>
        <dbReference type="EMBL" id="QVL31822.1"/>
    </source>
</evidence>
<evidence type="ECO:0000256" key="4">
    <source>
        <dbReference type="ARBA" id="ARBA00022679"/>
    </source>
</evidence>
<evidence type="ECO:0000259" key="18">
    <source>
        <dbReference type="SMART" id="SM00475"/>
    </source>
</evidence>
<reference evidence="20" key="1">
    <citation type="submission" date="2021-05" db="EMBL/GenBank/DDBJ databases">
        <title>Complete genome sequence of the cellulolytic planctomycete Telmatocola sphagniphila SP2T and characterization of the first cellulase from planctomycetes.</title>
        <authorList>
            <person name="Rakitin A.L."/>
            <person name="Beletsky A.V."/>
            <person name="Naumoff D.G."/>
            <person name="Kulichevskaya I.S."/>
            <person name="Mardanov A.V."/>
            <person name="Ravin N.V."/>
            <person name="Dedysh S.N."/>
        </authorList>
    </citation>
    <scope>NUCLEOTIDE SEQUENCE</scope>
    <source>
        <strain evidence="20">SP2T</strain>
    </source>
</reference>
<dbReference type="Gene3D" id="1.10.150.20">
    <property type="entry name" value="5' to 3' exonuclease, C-terminal subdomain"/>
    <property type="match status" value="2"/>
</dbReference>
<dbReference type="SMART" id="SM00474">
    <property type="entry name" value="35EXOc"/>
    <property type="match status" value="1"/>
</dbReference>
<dbReference type="SMART" id="SM00482">
    <property type="entry name" value="POLAc"/>
    <property type="match status" value="1"/>
</dbReference>
<dbReference type="InterPro" id="IPR036279">
    <property type="entry name" value="5-3_exonuclease_C_sf"/>
</dbReference>
<dbReference type="SUPFAM" id="SSF56672">
    <property type="entry name" value="DNA/RNA polymerases"/>
    <property type="match status" value="1"/>
</dbReference>
<dbReference type="InterPro" id="IPR002562">
    <property type="entry name" value="3'-5'_exonuclease_dom"/>
</dbReference>
<dbReference type="Pfam" id="PF01367">
    <property type="entry name" value="5_3_exonuc"/>
    <property type="match status" value="1"/>
</dbReference>
<evidence type="ECO:0000256" key="11">
    <source>
        <dbReference type="ARBA" id="ARBA00022932"/>
    </source>
</evidence>
<dbReference type="InterPro" id="IPR020045">
    <property type="entry name" value="DNA_polI_H3TH"/>
</dbReference>
<dbReference type="Pfam" id="PF01612">
    <property type="entry name" value="DNA_pol_A_exo1"/>
    <property type="match status" value="1"/>
</dbReference>
<keyword evidence="11 16" id="KW-0239">DNA-directed DNA polymerase</keyword>
<feature type="domain" description="3'-5' exonuclease" evidence="17">
    <location>
        <begin position="336"/>
        <end position="521"/>
    </location>
</feature>
<dbReference type="Gene3D" id="3.40.50.1010">
    <property type="entry name" value="5'-nuclease"/>
    <property type="match status" value="1"/>
</dbReference>
<evidence type="ECO:0000256" key="2">
    <source>
        <dbReference type="ARBA" id="ARBA00012417"/>
    </source>
</evidence>
<dbReference type="FunFam" id="1.20.1060.10:FF:000001">
    <property type="entry name" value="DNA polymerase I"/>
    <property type="match status" value="1"/>
</dbReference>
<keyword evidence="6 16" id="KW-0235">DNA replication</keyword>
<accession>A0A8E6EUW5</accession>
<evidence type="ECO:0000256" key="6">
    <source>
        <dbReference type="ARBA" id="ARBA00022705"/>
    </source>
</evidence>
<dbReference type="InterPro" id="IPR029060">
    <property type="entry name" value="PIN-like_dom_sf"/>
</dbReference>
<dbReference type="InterPro" id="IPR012337">
    <property type="entry name" value="RNaseH-like_sf"/>
</dbReference>
<evidence type="ECO:0000256" key="1">
    <source>
        <dbReference type="ARBA" id="ARBA00007705"/>
    </source>
</evidence>
<dbReference type="GO" id="GO:0003887">
    <property type="term" value="F:DNA-directed DNA polymerase activity"/>
    <property type="evidence" value="ECO:0007669"/>
    <property type="project" value="UniProtKB-UniRule"/>
</dbReference>
<sequence length="938" mass="106478">MSSRQTMYIIDAHGLIYQMFHAIRDAMTSPDGRPTNAVFGVTRDLIYLHEDVRPDYLLCCFDLPGPTFRDEIYPEYKKNRPPQPEDLTPQIPMIQDVLRAMNLPVLSLPTFEADDVMATVACAAAERDIEVTICTSDKDCRQLIADNIRLYNLRKREVMSREQLIEDWGVAPEQVVDYQSMVGDSVDNVPGVTGVGAKTAAKLLLEYGTLDNIIAHVDQIKQPKMRENFKKAIADGTLERARKLVELRCDIPLEIHWEEWKRREWNGPQLLQLFTEFGFRRFSEQVRSMLKIDGKKKNDALLRDIGEEKNLFSDFTDPEFAPLPETPPQAGWKMAYTLVDDEGSFEAFFKDLSEQKRFAFDLETTGLDPLICEIVGLAFSWQVDEGYYLPLRGPESDKKLDERTVLEKLQPIFANPAIQKLNQNIKFDRAVLKAHHFEVSGVAGDSMIAHYLLHSGERSHGLDELTRIYLGHENISITELIGKGKNQLRMDQVPTAKVAQYAAEDADAAWRLTERLEKDLDREKLKSLYSDVEIPLIEVLGDMEHEGIRVDVELLKKMSIEMANDLARIEKQIHAAAGREFNIASPKQLREILFEELKLPVQKRTDLTGEASTDQETLEKLAALGHEIPKMITEHRQISKLKGTYVDALPDLVNPKTGRVHTSFNQTVAATGRLSSSNPNLQNIPARTDLGKQIRQAFIPREGWQLLTADYSQIELRLLAHFCGDEALQEAFRQKKDIHTMVAAQIAHVDVKDVSGDQRRMAKTVNFGVIYGMSAHGLAQRLNISRTEAEAFIQAYFARYPQVLSYQDILLKKCRKNGYVSTILGRKRFFEKSTIREKTSYQGRNTAEREAINMEIQGSAADLIKLAMLRIHKKLLSGWQSKMLLTVHDELVFEAPPSEVQKLATMVREEMSGAMELAVPLDVEIAVGPNWLDGEEIT</sequence>
<dbReference type="InterPro" id="IPR002421">
    <property type="entry name" value="5-3_exonuclease"/>
</dbReference>
<dbReference type="GO" id="GO:0008408">
    <property type="term" value="F:3'-5' exonuclease activity"/>
    <property type="evidence" value="ECO:0007669"/>
    <property type="project" value="UniProtKB-UniRule"/>
</dbReference>
<evidence type="ECO:0000259" key="17">
    <source>
        <dbReference type="SMART" id="SM00474"/>
    </source>
</evidence>
<dbReference type="EC" id="2.7.7.7" evidence="2 15"/>
<dbReference type="InterPro" id="IPR019760">
    <property type="entry name" value="DNA-dir_DNA_pol_A_CS"/>
</dbReference>
<keyword evidence="10 16" id="KW-0269">Exonuclease</keyword>
<dbReference type="GO" id="GO:0008409">
    <property type="term" value="F:5'-3' exonuclease activity"/>
    <property type="evidence" value="ECO:0007669"/>
    <property type="project" value="UniProtKB-UniRule"/>
</dbReference>
<dbReference type="InterPro" id="IPR002298">
    <property type="entry name" value="DNA_polymerase_A"/>
</dbReference>
<keyword evidence="4 16" id="KW-0808">Transferase</keyword>
<dbReference type="KEGG" id="tsph:KIH39_23785"/>
<feature type="domain" description="5'-3' exonuclease" evidence="18">
    <location>
        <begin position="3"/>
        <end position="263"/>
    </location>
</feature>
<protein>
    <recommendedName>
        <fullName evidence="3 15">DNA polymerase I</fullName>
        <ecNumber evidence="2 15">2.7.7.7</ecNumber>
    </recommendedName>
</protein>
<dbReference type="PANTHER" id="PTHR10133">
    <property type="entry name" value="DNA POLYMERASE I"/>
    <property type="match status" value="1"/>
</dbReference>
<comment type="function">
    <text evidence="16">In addition to polymerase activity, this DNA polymerase exhibits 3'-5' and 5'-3' exonuclease activity.</text>
</comment>
<dbReference type="RefSeq" id="WP_213496153.1">
    <property type="nucleotide sequence ID" value="NZ_CP074694.1"/>
</dbReference>
<dbReference type="PRINTS" id="PR00868">
    <property type="entry name" value="DNAPOLI"/>
</dbReference>
<dbReference type="Pfam" id="PF02739">
    <property type="entry name" value="5_3_exonuc_N"/>
    <property type="match status" value="1"/>
</dbReference>
<dbReference type="AlphaFoldDB" id="A0A8E6EUW5"/>
<evidence type="ECO:0000256" key="16">
    <source>
        <dbReference type="RuleBase" id="RU004460"/>
    </source>
</evidence>
<dbReference type="InterPro" id="IPR008918">
    <property type="entry name" value="HhH2"/>
</dbReference>
<comment type="catalytic activity">
    <reaction evidence="14 16">
        <text>DNA(n) + a 2'-deoxyribonucleoside 5'-triphosphate = DNA(n+1) + diphosphate</text>
        <dbReference type="Rhea" id="RHEA:22508"/>
        <dbReference type="Rhea" id="RHEA-COMP:17339"/>
        <dbReference type="Rhea" id="RHEA-COMP:17340"/>
        <dbReference type="ChEBI" id="CHEBI:33019"/>
        <dbReference type="ChEBI" id="CHEBI:61560"/>
        <dbReference type="ChEBI" id="CHEBI:173112"/>
        <dbReference type="EC" id="2.7.7.7"/>
    </reaction>
</comment>
<evidence type="ECO:0000256" key="14">
    <source>
        <dbReference type="ARBA" id="ARBA00049244"/>
    </source>
</evidence>
<keyword evidence="5 16" id="KW-0548">Nucleotidyltransferase</keyword>
<dbReference type="Gene3D" id="1.20.1060.10">
    <property type="entry name" value="Taq DNA Polymerase, Chain T, domain 4"/>
    <property type="match status" value="1"/>
</dbReference>
<dbReference type="SMART" id="SM00279">
    <property type="entry name" value="HhH2"/>
    <property type="match status" value="1"/>
</dbReference>
<organism evidence="20 21">
    <name type="scientific">Telmatocola sphagniphila</name>
    <dbReference type="NCBI Taxonomy" id="1123043"/>
    <lineage>
        <taxon>Bacteria</taxon>
        <taxon>Pseudomonadati</taxon>
        <taxon>Planctomycetota</taxon>
        <taxon>Planctomycetia</taxon>
        <taxon>Gemmatales</taxon>
        <taxon>Gemmataceae</taxon>
    </lineage>
</organism>
<dbReference type="InterPro" id="IPR001098">
    <property type="entry name" value="DNA-dir_DNA_pol_A_palm_dom"/>
</dbReference>
<dbReference type="InterPro" id="IPR036397">
    <property type="entry name" value="RNaseH_sf"/>
</dbReference>
<comment type="similarity">
    <text evidence="1 16">Belongs to the DNA polymerase type-A family.</text>
</comment>
<dbReference type="CDD" id="cd08637">
    <property type="entry name" value="DNA_pol_A_pol_I_C"/>
    <property type="match status" value="1"/>
</dbReference>
<proteinExistence type="inferred from homology"/>
<dbReference type="SUPFAM" id="SSF53098">
    <property type="entry name" value="Ribonuclease H-like"/>
    <property type="match status" value="1"/>
</dbReference>
<dbReference type="PANTHER" id="PTHR10133:SF27">
    <property type="entry name" value="DNA POLYMERASE NU"/>
    <property type="match status" value="1"/>
</dbReference>
<evidence type="ECO:0000256" key="9">
    <source>
        <dbReference type="ARBA" id="ARBA00022801"/>
    </source>
</evidence>
<evidence type="ECO:0000259" key="19">
    <source>
        <dbReference type="SMART" id="SM00482"/>
    </source>
</evidence>
<evidence type="ECO:0000256" key="7">
    <source>
        <dbReference type="ARBA" id="ARBA00022722"/>
    </source>
</evidence>
<dbReference type="CDD" id="cd09898">
    <property type="entry name" value="H3TH_53EXO"/>
    <property type="match status" value="1"/>
</dbReference>
<dbReference type="NCBIfam" id="NF004397">
    <property type="entry name" value="PRK05755.1"/>
    <property type="match status" value="1"/>
</dbReference>
<dbReference type="Gene3D" id="3.30.70.370">
    <property type="match status" value="1"/>
</dbReference>
<keyword evidence="12 16" id="KW-0238">DNA-binding</keyword>
<evidence type="ECO:0000256" key="3">
    <source>
        <dbReference type="ARBA" id="ARBA00020311"/>
    </source>
</evidence>
<evidence type="ECO:0000256" key="15">
    <source>
        <dbReference type="NCBIfam" id="TIGR00593"/>
    </source>
</evidence>
<dbReference type="Gene3D" id="3.30.420.10">
    <property type="entry name" value="Ribonuclease H-like superfamily/Ribonuclease H"/>
    <property type="match status" value="1"/>
</dbReference>
<dbReference type="InterPro" id="IPR018320">
    <property type="entry name" value="DNA_polymerase_1"/>
</dbReference>
<evidence type="ECO:0000256" key="8">
    <source>
        <dbReference type="ARBA" id="ARBA00022763"/>
    </source>
</evidence>
<dbReference type="Proteomes" id="UP000676194">
    <property type="component" value="Chromosome"/>
</dbReference>
<dbReference type="GO" id="GO:0006261">
    <property type="term" value="P:DNA-templated DNA replication"/>
    <property type="evidence" value="ECO:0007669"/>
    <property type="project" value="UniProtKB-UniRule"/>
</dbReference>
<feature type="domain" description="DNA-directed DNA polymerase family A palm" evidence="19">
    <location>
        <begin position="691"/>
        <end position="899"/>
    </location>
</feature>
<evidence type="ECO:0000256" key="10">
    <source>
        <dbReference type="ARBA" id="ARBA00022839"/>
    </source>
</evidence>
<keyword evidence="8 16" id="KW-0227">DNA damage</keyword>
<dbReference type="InterPro" id="IPR020046">
    <property type="entry name" value="5-3_exonucl_a-hlix_arch_N"/>
</dbReference>
<evidence type="ECO:0000313" key="21">
    <source>
        <dbReference type="Proteomes" id="UP000676194"/>
    </source>
</evidence>
<dbReference type="GO" id="GO:0006302">
    <property type="term" value="P:double-strand break repair"/>
    <property type="evidence" value="ECO:0007669"/>
    <property type="project" value="TreeGrafter"/>
</dbReference>
<keyword evidence="9 16" id="KW-0378">Hydrolase</keyword>
<evidence type="ECO:0000256" key="13">
    <source>
        <dbReference type="ARBA" id="ARBA00023204"/>
    </source>
</evidence>
<dbReference type="FunFam" id="1.10.150.20:FF:000003">
    <property type="entry name" value="DNA polymerase I"/>
    <property type="match status" value="1"/>
</dbReference>
<dbReference type="EMBL" id="CP074694">
    <property type="protein sequence ID" value="QVL31822.1"/>
    <property type="molecule type" value="Genomic_DNA"/>
</dbReference>
<evidence type="ECO:0000256" key="12">
    <source>
        <dbReference type="ARBA" id="ARBA00023125"/>
    </source>
</evidence>
<dbReference type="GO" id="GO:0003677">
    <property type="term" value="F:DNA binding"/>
    <property type="evidence" value="ECO:0007669"/>
    <property type="project" value="UniProtKB-UniRule"/>
</dbReference>
<dbReference type="CDD" id="cd09859">
    <property type="entry name" value="PIN_53EXO"/>
    <property type="match status" value="1"/>
</dbReference>
<dbReference type="SMART" id="SM00475">
    <property type="entry name" value="53EXOc"/>
    <property type="match status" value="1"/>
</dbReference>
<gene>
    <name evidence="16 20" type="primary">polA</name>
    <name evidence="20" type="ORF">KIH39_23785</name>
</gene>
<keyword evidence="21" id="KW-1185">Reference proteome</keyword>
<evidence type="ECO:0000256" key="5">
    <source>
        <dbReference type="ARBA" id="ARBA00022695"/>
    </source>
</evidence>
<keyword evidence="7" id="KW-0540">Nuclease</keyword>
<dbReference type="CDD" id="cd06139">
    <property type="entry name" value="DNA_polA_I_Ecoli_like_exo"/>
    <property type="match status" value="1"/>
</dbReference>
<dbReference type="SUPFAM" id="SSF88723">
    <property type="entry name" value="PIN domain-like"/>
    <property type="match status" value="1"/>
</dbReference>
<dbReference type="InterPro" id="IPR043502">
    <property type="entry name" value="DNA/RNA_pol_sf"/>
</dbReference>
<dbReference type="FunFam" id="1.10.150.20:FF:000002">
    <property type="entry name" value="DNA polymerase I"/>
    <property type="match status" value="1"/>
</dbReference>